<organism evidence="4 5">
    <name type="scientific">Halalkaliarchaeum desulfuricum</name>
    <dbReference type="NCBI Taxonomy" id="2055893"/>
    <lineage>
        <taxon>Archaea</taxon>
        <taxon>Methanobacteriati</taxon>
        <taxon>Methanobacteriota</taxon>
        <taxon>Stenosarchaea group</taxon>
        <taxon>Halobacteria</taxon>
        <taxon>Halobacteriales</taxon>
        <taxon>Haloferacaceae</taxon>
        <taxon>Halalkaliarchaeum</taxon>
    </lineage>
</organism>
<evidence type="ECO:0000256" key="2">
    <source>
        <dbReference type="SAM" id="MobiDB-lite"/>
    </source>
</evidence>
<name>A0A343TI26_9EURY</name>
<dbReference type="Gene3D" id="3.40.50.1820">
    <property type="entry name" value="alpha/beta hydrolase"/>
    <property type="match status" value="1"/>
</dbReference>
<dbReference type="GeneID" id="37877458"/>
<dbReference type="PRINTS" id="PR00111">
    <property type="entry name" value="ABHYDROLASE"/>
</dbReference>
<gene>
    <name evidence="4" type="ORF">AArcSl_1113</name>
</gene>
<feature type="domain" description="AB hydrolase-1" evidence="3">
    <location>
        <begin position="44"/>
        <end position="164"/>
    </location>
</feature>
<dbReference type="AlphaFoldDB" id="A0A343TI26"/>
<feature type="region of interest" description="Disordered" evidence="2">
    <location>
        <begin position="1"/>
        <end position="23"/>
    </location>
</feature>
<keyword evidence="5" id="KW-1185">Reference proteome</keyword>
<dbReference type="EMBL" id="CP025066">
    <property type="protein sequence ID" value="AUX08748.1"/>
    <property type="molecule type" value="Genomic_DNA"/>
</dbReference>
<dbReference type="GO" id="GO:0016787">
    <property type="term" value="F:hydrolase activity"/>
    <property type="evidence" value="ECO:0007669"/>
    <property type="project" value="UniProtKB-KW"/>
</dbReference>
<dbReference type="PANTHER" id="PTHR43329">
    <property type="entry name" value="EPOXIDE HYDROLASE"/>
    <property type="match status" value="1"/>
</dbReference>
<evidence type="ECO:0000259" key="3">
    <source>
        <dbReference type="Pfam" id="PF00561"/>
    </source>
</evidence>
<dbReference type="InterPro" id="IPR000639">
    <property type="entry name" value="Epox_hydrolase-like"/>
</dbReference>
<accession>A0A343TI26</accession>
<keyword evidence="1 4" id="KW-0378">Hydrolase</keyword>
<dbReference type="OrthoDB" id="299757at2157"/>
<dbReference type="SUPFAM" id="SSF53474">
    <property type="entry name" value="alpha/beta-Hydrolases"/>
    <property type="match status" value="1"/>
</dbReference>
<evidence type="ECO:0000313" key="4">
    <source>
        <dbReference type="EMBL" id="AUX08748.1"/>
    </source>
</evidence>
<evidence type="ECO:0000313" key="5">
    <source>
        <dbReference type="Proteomes" id="UP000263012"/>
    </source>
</evidence>
<dbReference type="Proteomes" id="UP000263012">
    <property type="component" value="Chromosome"/>
</dbReference>
<dbReference type="InterPro" id="IPR029058">
    <property type="entry name" value="AB_hydrolase_fold"/>
</dbReference>
<protein>
    <submittedName>
        <fullName evidence="4">Alpha/beta hydrolase fold protein</fullName>
    </submittedName>
</protein>
<dbReference type="RefSeq" id="WP_119816205.1">
    <property type="nucleotide sequence ID" value="NZ_CP025066.1"/>
</dbReference>
<sequence>MSGDETASGDDLPEIPPEVPGESVRIRTNGTELHAVRAGPSEGPLVVLLHGFPEFWYGWHEAIAPLSNAGYRVIVPDQRGYNKSEKPSGVSPYHIDELAADVAGIVEAHGRETAGVVGHDWGAAVGWWLAMHRPERVSSFVAVNAPHPTVMYRRLRERWTQRLRSWYILGFQLPRIPEAVARAGNWRLLVRGMQKSSLPGTFSPVDFRRYRRAWSRPGAFTAMVNWYRAVGRDRPRPESARVEPETLVIWGTQDQYLEHQMARESLEYCDDGRLKTHEDATHWVQHEEPVAVADEIRDHLDAFTRVARE</sequence>
<dbReference type="PRINTS" id="PR00412">
    <property type="entry name" value="EPOXHYDRLASE"/>
</dbReference>
<dbReference type="InterPro" id="IPR000073">
    <property type="entry name" value="AB_hydrolase_1"/>
</dbReference>
<evidence type="ECO:0000256" key="1">
    <source>
        <dbReference type="ARBA" id="ARBA00022801"/>
    </source>
</evidence>
<dbReference type="Pfam" id="PF00561">
    <property type="entry name" value="Abhydrolase_1"/>
    <property type="match status" value="1"/>
</dbReference>
<dbReference type="KEGG" id="hdf:AArcSl_1113"/>
<reference evidence="5" key="1">
    <citation type="submission" date="2017-11" db="EMBL/GenBank/DDBJ databases">
        <title>Phenotypic and genomic properties of facultatively anaerobic sulfur-reducing natronoarchaea from hypersaline soda lakes.</title>
        <authorList>
            <person name="Sorokin D.Y."/>
            <person name="Kublanov I.V."/>
            <person name="Roman P."/>
            <person name="Sinninghe Damste J.S."/>
            <person name="Golyshin P.N."/>
            <person name="Rojo D."/>
            <person name="Ciordia S."/>
            <person name="Mena M.D.C."/>
            <person name="Ferrer M."/>
            <person name="Messina E."/>
            <person name="Smedile F."/>
            <person name="La Spada G."/>
            <person name="La Cono V."/>
            <person name="Yakimov M.M."/>
        </authorList>
    </citation>
    <scope>NUCLEOTIDE SEQUENCE [LARGE SCALE GENOMIC DNA]</scope>
    <source>
        <strain evidence="5">AArc-Sl</strain>
    </source>
</reference>
<proteinExistence type="predicted"/>